<evidence type="ECO:0000256" key="4">
    <source>
        <dbReference type="ARBA" id="ARBA00022884"/>
    </source>
</evidence>
<dbReference type="GO" id="GO:0010468">
    <property type="term" value="P:regulation of gene expression"/>
    <property type="evidence" value="ECO:0007669"/>
    <property type="project" value="TreeGrafter"/>
</dbReference>
<gene>
    <name evidence="8" type="ORF">FIBSPDRAFT_909545</name>
</gene>
<keyword evidence="4 6" id="KW-0694">RNA-binding</keyword>
<protein>
    <recommendedName>
        <fullName evidence="6">Exosome complex protein</fullName>
    </recommendedName>
</protein>
<organism evidence="8 9">
    <name type="scientific">Athelia psychrophila</name>
    <dbReference type="NCBI Taxonomy" id="1759441"/>
    <lineage>
        <taxon>Eukaryota</taxon>
        <taxon>Fungi</taxon>
        <taxon>Dikarya</taxon>
        <taxon>Basidiomycota</taxon>
        <taxon>Agaricomycotina</taxon>
        <taxon>Agaricomycetes</taxon>
        <taxon>Agaricomycetidae</taxon>
        <taxon>Atheliales</taxon>
        <taxon>Atheliaceae</taxon>
        <taxon>Athelia</taxon>
    </lineage>
</organism>
<proteinExistence type="inferred from homology"/>
<dbReference type="EMBL" id="KV417521">
    <property type="protein sequence ID" value="KZP25332.1"/>
    <property type="molecule type" value="Genomic_DNA"/>
</dbReference>
<keyword evidence="3 6" id="KW-0698">rRNA processing</keyword>
<comment type="subcellular location">
    <subcellularLocation>
        <location evidence="1 6">Nucleus</location>
    </subcellularLocation>
</comment>
<dbReference type="GO" id="GO:0005730">
    <property type="term" value="C:nucleolus"/>
    <property type="evidence" value="ECO:0007669"/>
    <property type="project" value="TreeGrafter"/>
</dbReference>
<evidence type="ECO:0000256" key="2">
    <source>
        <dbReference type="ARBA" id="ARBA00009154"/>
    </source>
</evidence>
<evidence type="ECO:0000256" key="6">
    <source>
        <dbReference type="RuleBase" id="RU368003"/>
    </source>
</evidence>
<accession>A0A166NSJ6</accession>
<dbReference type="STRING" id="436010.A0A166NSJ6"/>
<dbReference type="InterPro" id="IPR007146">
    <property type="entry name" value="Sas10/Utp3/C1D"/>
</dbReference>
<evidence type="ECO:0000256" key="7">
    <source>
        <dbReference type="SAM" id="MobiDB-lite"/>
    </source>
</evidence>
<keyword evidence="9" id="KW-1185">Reference proteome</keyword>
<feature type="compositionally biased region" description="Acidic residues" evidence="7">
    <location>
        <begin position="163"/>
        <end position="184"/>
    </location>
</feature>
<dbReference type="OrthoDB" id="1421013at2759"/>
<feature type="compositionally biased region" description="Low complexity" evidence="7">
    <location>
        <begin position="124"/>
        <end position="142"/>
    </location>
</feature>
<dbReference type="GO" id="GO:0000178">
    <property type="term" value="C:exosome (RNase complex)"/>
    <property type="evidence" value="ECO:0007669"/>
    <property type="project" value="TreeGrafter"/>
</dbReference>
<feature type="region of interest" description="Disordered" evidence="7">
    <location>
        <begin position="121"/>
        <end position="142"/>
    </location>
</feature>
<dbReference type="PANTHER" id="PTHR15341:SF3">
    <property type="entry name" value="NUCLEAR NUCLEIC ACID-BINDING PROTEIN C1D"/>
    <property type="match status" value="1"/>
</dbReference>
<keyword evidence="5 6" id="KW-0539">Nucleus</keyword>
<evidence type="ECO:0000313" key="9">
    <source>
        <dbReference type="Proteomes" id="UP000076532"/>
    </source>
</evidence>
<evidence type="ECO:0000256" key="5">
    <source>
        <dbReference type="ARBA" id="ARBA00023242"/>
    </source>
</evidence>
<dbReference type="InterPro" id="IPR011082">
    <property type="entry name" value="Exosome-assoc_fac/DNA_repair"/>
</dbReference>
<dbReference type="GO" id="GO:0003677">
    <property type="term" value="F:DNA binding"/>
    <property type="evidence" value="ECO:0007669"/>
    <property type="project" value="TreeGrafter"/>
</dbReference>
<comment type="similarity">
    <text evidence="2 6">Belongs to the C1D family.</text>
</comment>
<sequence>MSADANRIRARLDTLGDSLDDLEAIIEPLLAQTLPETVVGLETIQQAKLQVVLPYLVYDLIFIYLKSKGIDPKTHPVVSELDRVRQYFNKIKSAEDVDKKPTVSIDKDAANRFIKHAIAQSKYGRPPGDDATPTPAAARVPVKMTSKMEARAQYEKELKELGSDDEDEGEGLEVFDEEEAEEDLQPSKGKGKQRAVDAGEENATGTKRRRPAMDPFAGYGEDDAKKAKISMSAATLVEGSQSADAKEANTPTSNSMAKKAAKLANKKKKKLPLTG</sequence>
<dbReference type="Pfam" id="PF04000">
    <property type="entry name" value="Sas10_Utp3"/>
    <property type="match status" value="1"/>
</dbReference>
<reference evidence="8 9" key="1">
    <citation type="journal article" date="2016" name="Mol. Biol. Evol.">
        <title>Comparative Genomics of Early-Diverging Mushroom-Forming Fungi Provides Insights into the Origins of Lignocellulose Decay Capabilities.</title>
        <authorList>
            <person name="Nagy L.G."/>
            <person name="Riley R."/>
            <person name="Tritt A."/>
            <person name="Adam C."/>
            <person name="Daum C."/>
            <person name="Floudas D."/>
            <person name="Sun H."/>
            <person name="Yadav J.S."/>
            <person name="Pangilinan J."/>
            <person name="Larsson K.H."/>
            <person name="Matsuura K."/>
            <person name="Barry K."/>
            <person name="Labutti K."/>
            <person name="Kuo R."/>
            <person name="Ohm R.A."/>
            <person name="Bhattacharya S.S."/>
            <person name="Shirouzu T."/>
            <person name="Yoshinaga Y."/>
            <person name="Martin F.M."/>
            <person name="Grigoriev I.V."/>
            <person name="Hibbett D.S."/>
        </authorList>
    </citation>
    <scope>NUCLEOTIDE SEQUENCE [LARGE SCALE GENOMIC DNA]</scope>
    <source>
        <strain evidence="8 9">CBS 109695</strain>
    </source>
</reference>
<dbReference type="AlphaFoldDB" id="A0A166NSJ6"/>
<evidence type="ECO:0000256" key="3">
    <source>
        <dbReference type="ARBA" id="ARBA00022552"/>
    </source>
</evidence>
<feature type="region of interest" description="Disordered" evidence="7">
    <location>
        <begin position="159"/>
        <end position="221"/>
    </location>
</feature>
<dbReference type="PANTHER" id="PTHR15341">
    <property type="entry name" value="SUN-COR STEROID HORMONE RECEPTOR CO-REPRESSOR"/>
    <property type="match status" value="1"/>
</dbReference>
<dbReference type="GO" id="GO:0000460">
    <property type="term" value="P:maturation of 5.8S rRNA"/>
    <property type="evidence" value="ECO:0007669"/>
    <property type="project" value="TreeGrafter"/>
</dbReference>
<comment type="function">
    <text evidence="6">Required for exosome-dependent processing of pre-rRNA and small nucleolar RNA (snRNA) precursors. Involved in processing of 35S pre-rRNA at the A0, A1 and A2 sites.</text>
</comment>
<evidence type="ECO:0000313" key="8">
    <source>
        <dbReference type="EMBL" id="KZP25332.1"/>
    </source>
</evidence>
<feature type="compositionally biased region" description="Basic residues" evidence="7">
    <location>
        <begin position="259"/>
        <end position="275"/>
    </location>
</feature>
<dbReference type="Proteomes" id="UP000076532">
    <property type="component" value="Unassembled WGS sequence"/>
</dbReference>
<feature type="region of interest" description="Disordered" evidence="7">
    <location>
        <begin position="236"/>
        <end position="275"/>
    </location>
</feature>
<name>A0A166NSJ6_9AGAM</name>
<feature type="compositionally biased region" description="Polar residues" evidence="7">
    <location>
        <begin position="238"/>
        <end position="256"/>
    </location>
</feature>
<dbReference type="GO" id="GO:0003723">
    <property type="term" value="F:RNA binding"/>
    <property type="evidence" value="ECO:0007669"/>
    <property type="project" value="UniProtKB-UniRule"/>
</dbReference>
<evidence type="ECO:0000256" key="1">
    <source>
        <dbReference type="ARBA" id="ARBA00004123"/>
    </source>
</evidence>